<sequence length="97" mass="10427">MESNPLSQAQSFDQLSANLDRGPPIEGEAPSRRGGPICILGEADDEEGEESVKEEVPEDTEVEGVPEAPETPTLALSKKTLVSQAELSILKMMEKMS</sequence>
<evidence type="ECO:0000313" key="2">
    <source>
        <dbReference type="EMBL" id="MBW0565779.1"/>
    </source>
</evidence>
<dbReference type="AlphaFoldDB" id="A0A9Q3JQ97"/>
<feature type="compositionally biased region" description="Polar residues" evidence="1">
    <location>
        <begin position="1"/>
        <end position="17"/>
    </location>
</feature>
<keyword evidence="3" id="KW-1185">Reference proteome</keyword>
<evidence type="ECO:0000256" key="1">
    <source>
        <dbReference type="SAM" id="MobiDB-lite"/>
    </source>
</evidence>
<organism evidence="2 3">
    <name type="scientific">Austropuccinia psidii MF-1</name>
    <dbReference type="NCBI Taxonomy" id="1389203"/>
    <lineage>
        <taxon>Eukaryota</taxon>
        <taxon>Fungi</taxon>
        <taxon>Dikarya</taxon>
        <taxon>Basidiomycota</taxon>
        <taxon>Pucciniomycotina</taxon>
        <taxon>Pucciniomycetes</taxon>
        <taxon>Pucciniales</taxon>
        <taxon>Sphaerophragmiaceae</taxon>
        <taxon>Austropuccinia</taxon>
    </lineage>
</organism>
<proteinExistence type="predicted"/>
<feature type="region of interest" description="Disordered" evidence="1">
    <location>
        <begin position="1"/>
        <end position="70"/>
    </location>
</feature>
<protein>
    <submittedName>
        <fullName evidence="2">Uncharacterized protein</fullName>
    </submittedName>
</protein>
<accession>A0A9Q3JQ97</accession>
<gene>
    <name evidence="2" type="ORF">O181_105494</name>
</gene>
<name>A0A9Q3JQ97_9BASI</name>
<reference evidence="2" key="1">
    <citation type="submission" date="2021-03" db="EMBL/GenBank/DDBJ databases">
        <title>Draft genome sequence of rust myrtle Austropuccinia psidii MF-1, a brazilian biotype.</title>
        <authorList>
            <person name="Quecine M.C."/>
            <person name="Pachon D.M.R."/>
            <person name="Bonatelli M.L."/>
            <person name="Correr F.H."/>
            <person name="Franceschini L.M."/>
            <person name="Leite T.F."/>
            <person name="Margarido G.R.A."/>
            <person name="Almeida C.A."/>
            <person name="Ferrarezi J.A."/>
            <person name="Labate C.A."/>
        </authorList>
    </citation>
    <scope>NUCLEOTIDE SEQUENCE</scope>
    <source>
        <strain evidence="2">MF-1</strain>
    </source>
</reference>
<dbReference type="Proteomes" id="UP000765509">
    <property type="component" value="Unassembled WGS sequence"/>
</dbReference>
<evidence type="ECO:0000313" key="3">
    <source>
        <dbReference type="Proteomes" id="UP000765509"/>
    </source>
</evidence>
<comment type="caution">
    <text evidence="2">The sequence shown here is derived from an EMBL/GenBank/DDBJ whole genome shotgun (WGS) entry which is preliminary data.</text>
</comment>
<dbReference type="EMBL" id="AVOT02077990">
    <property type="protein sequence ID" value="MBW0565779.1"/>
    <property type="molecule type" value="Genomic_DNA"/>
</dbReference>